<evidence type="ECO:0000256" key="1">
    <source>
        <dbReference type="SAM" id="MobiDB-lite"/>
    </source>
</evidence>
<dbReference type="GO" id="GO:0044545">
    <property type="term" value="C:NSL complex"/>
    <property type="evidence" value="ECO:0007669"/>
    <property type="project" value="TreeGrafter"/>
</dbReference>
<feature type="compositionally biased region" description="Low complexity" evidence="1">
    <location>
        <begin position="30"/>
        <end position="56"/>
    </location>
</feature>
<reference evidence="2" key="2">
    <citation type="submission" date="2022-08" db="UniProtKB">
        <authorList>
            <consortium name="EnsemblMetazoa"/>
        </authorList>
    </citation>
    <scope>IDENTIFICATION</scope>
    <source>
        <strain evidence="2">STECLA/ALBI9_A</strain>
    </source>
</reference>
<feature type="region of interest" description="Disordered" evidence="1">
    <location>
        <begin position="1183"/>
        <end position="1238"/>
    </location>
</feature>
<dbReference type="InterPro" id="IPR029332">
    <property type="entry name" value="PEHE_dom"/>
</dbReference>
<dbReference type="STRING" id="7167.A0A182F7M4"/>
<dbReference type="VEuPathDB" id="VectorBase:AALB20_035217"/>
<feature type="region of interest" description="Disordered" evidence="1">
    <location>
        <begin position="1098"/>
        <end position="1131"/>
    </location>
</feature>
<evidence type="ECO:0000313" key="3">
    <source>
        <dbReference type="Proteomes" id="UP000069272"/>
    </source>
</evidence>
<feature type="compositionally biased region" description="Polar residues" evidence="1">
    <location>
        <begin position="669"/>
        <end position="686"/>
    </location>
</feature>
<dbReference type="SMART" id="SM01300">
    <property type="entry name" value="PEHE"/>
    <property type="match status" value="1"/>
</dbReference>
<proteinExistence type="predicted"/>
<feature type="region of interest" description="Disordered" evidence="1">
    <location>
        <begin position="267"/>
        <end position="310"/>
    </location>
</feature>
<feature type="region of interest" description="Disordered" evidence="1">
    <location>
        <begin position="455"/>
        <end position="487"/>
    </location>
</feature>
<dbReference type="EnsemblMetazoa" id="AALB002483-RA">
    <property type="protein sequence ID" value="AALB002483-PA"/>
    <property type="gene ID" value="AALB002483"/>
</dbReference>
<keyword evidence="3" id="KW-1185">Reference proteome</keyword>
<feature type="compositionally biased region" description="Low complexity" evidence="1">
    <location>
        <begin position="455"/>
        <end position="465"/>
    </location>
</feature>
<feature type="region of interest" description="Disordered" evidence="1">
    <location>
        <begin position="29"/>
        <end position="56"/>
    </location>
</feature>
<feature type="compositionally biased region" description="Polar residues" evidence="1">
    <location>
        <begin position="1107"/>
        <end position="1125"/>
    </location>
</feature>
<feature type="region of interest" description="Disordered" evidence="1">
    <location>
        <begin position="1410"/>
        <end position="1471"/>
    </location>
</feature>
<feature type="compositionally biased region" description="Low complexity" evidence="1">
    <location>
        <begin position="1225"/>
        <end position="1235"/>
    </location>
</feature>
<feature type="compositionally biased region" description="Polar residues" evidence="1">
    <location>
        <begin position="1272"/>
        <end position="1283"/>
    </location>
</feature>
<dbReference type="GO" id="GO:0035035">
    <property type="term" value="F:histone acetyltransferase binding"/>
    <property type="evidence" value="ECO:0007669"/>
    <property type="project" value="TreeGrafter"/>
</dbReference>
<name>A0A182F7M4_ANOAL</name>
<accession>A0A182F7M4</accession>
<feature type="compositionally biased region" description="Acidic residues" evidence="1">
    <location>
        <begin position="1425"/>
        <end position="1452"/>
    </location>
</feature>
<feature type="region of interest" description="Disordered" evidence="1">
    <location>
        <begin position="830"/>
        <end position="1003"/>
    </location>
</feature>
<reference evidence="2 3" key="1">
    <citation type="journal article" date="2017" name="G3 (Bethesda)">
        <title>The Physical Genome Mapping of Anopheles albimanus Corrected Scaffold Misassemblies and Identified Interarm Rearrangements in Genus Anopheles.</title>
        <authorList>
            <person name="Artemov G.N."/>
            <person name="Peery A.N."/>
            <person name="Jiang X."/>
            <person name="Tu Z."/>
            <person name="Stegniy V.N."/>
            <person name="Sharakhova M.V."/>
            <person name="Sharakhov I.V."/>
        </authorList>
    </citation>
    <scope>NUCLEOTIDE SEQUENCE [LARGE SCALE GENOMIC DNA]</scope>
    <source>
        <strain evidence="2 3">ALBI9_A</strain>
    </source>
</reference>
<protein>
    <submittedName>
        <fullName evidence="2">Uncharacterized protein</fullName>
    </submittedName>
</protein>
<dbReference type="GeneID" id="118456163"/>
<feature type="region of interest" description="Disordered" evidence="1">
    <location>
        <begin position="669"/>
        <end position="718"/>
    </location>
</feature>
<feature type="compositionally biased region" description="Basic residues" evidence="1">
    <location>
        <begin position="952"/>
        <end position="966"/>
    </location>
</feature>
<feature type="compositionally biased region" description="Basic residues" evidence="1">
    <location>
        <begin position="1253"/>
        <end position="1264"/>
    </location>
</feature>
<dbReference type="VEuPathDB" id="VectorBase:AALB002483"/>
<feature type="compositionally biased region" description="Polar residues" evidence="1">
    <location>
        <begin position="1053"/>
        <end position="1066"/>
    </location>
</feature>
<dbReference type="KEGG" id="aali:118456163"/>
<feature type="compositionally biased region" description="Gly residues" evidence="1">
    <location>
        <begin position="1460"/>
        <end position="1471"/>
    </location>
</feature>
<feature type="compositionally biased region" description="Polar residues" evidence="1">
    <location>
        <begin position="695"/>
        <end position="708"/>
    </location>
</feature>
<dbReference type="CTD" id="25936"/>
<feature type="compositionally biased region" description="Polar residues" evidence="1">
    <location>
        <begin position="979"/>
        <end position="996"/>
    </location>
</feature>
<feature type="region of interest" description="Disordered" evidence="1">
    <location>
        <begin position="1043"/>
        <end position="1075"/>
    </location>
</feature>
<dbReference type="PANTHER" id="PTHR22443:SF18">
    <property type="entry name" value="NON-SPECIFIC LETHAL 1, ISOFORM M"/>
    <property type="match status" value="1"/>
</dbReference>
<dbReference type="RefSeq" id="XP_035772581.1">
    <property type="nucleotide sequence ID" value="XM_035916688.1"/>
</dbReference>
<dbReference type="Proteomes" id="UP000069272">
    <property type="component" value="Chromosome 2R"/>
</dbReference>
<organism evidence="2 3">
    <name type="scientific">Anopheles albimanus</name>
    <name type="common">New world malaria mosquito</name>
    <dbReference type="NCBI Taxonomy" id="7167"/>
    <lineage>
        <taxon>Eukaryota</taxon>
        <taxon>Metazoa</taxon>
        <taxon>Ecdysozoa</taxon>
        <taxon>Arthropoda</taxon>
        <taxon>Hexapoda</taxon>
        <taxon>Insecta</taxon>
        <taxon>Pterygota</taxon>
        <taxon>Neoptera</taxon>
        <taxon>Endopterygota</taxon>
        <taxon>Diptera</taxon>
        <taxon>Nematocera</taxon>
        <taxon>Culicoidea</taxon>
        <taxon>Culicidae</taxon>
        <taxon>Anophelinae</taxon>
        <taxon>Anopheles</taxon>
    </lineage>
</organism>
<feature type="compositionally biased region" description="Low complexity" evidence="1">
    <location>
        <begin position="830"/>
        <end position="859"/>
    </location>
</feature>
<feature type="region of interest" description="Disordered" evidence="1">
    <location>
        <begin position="1250"/>
        <end position="1288"/>
    </location>
</feature>
<dbReference type="PANTHER" id="PTHR22443">
    <property type="entry name" value="NON-SPECIFIC LETHAL 1, ISOFORM M"/>
    <property type="match status" value="1"/>
</dbReference>
<sequence length="1471" mass="158631">MGLAVATSVTTNALRSDAVEAMAPALTEPLSQSKLSSSAASGASPRTSSSTTTTSTLGTTLASTDAVTSYVDTDAVTVQPSQQAPLPSSDSAPAEALVTEGTAVCSTAAVTAGNSSTFVPQAGLTAETVAPLPVASGAEEATIGGTTVDDIQNNNSNGGQAGLKRLPDKDRDLIELALEQIHQEASIGGNTVGSIPGMGVHPVPASTGTVLDGMEKATISTAPTSMSMPVNILQPAAAAGSSVQIPIDMANTPIVLSTTTGETFQVHSNTPQQLQQAPPPPPQSQPQHAPSQQELLHVPAQDSSQSSIGAGSELGLQKDYLKESAEMDQMIHELSTADIDLLQVLKSFDGSGLLLFSDVDVANLCDGPDGTSGLAAASPNKDRERLELHAEIVKRQLQMQRKYDFLMRRLNKLAARYMGQHVSEETAGLFEYVQRFWKKREKEHAKQQFNHPNATAAAASMTPASGGQQWPDIIPYQAPTAGDQQPEKLKPISANALKTFTKRLEGISNTICSTQSKRIRYSRYFTGVNNIAGTPAEQPSVAGGYGNISNTIPLFEKGAIAELEQTAGLLHAELRQVQTNIDSDATLSSSGGESADESVPYTNTSQLPLAISKRALWKWSKDRAAVASRWTWLLSRVADLEYRIRQHNELLMKIRINKGPIALEDPIQEATNAGGNDSNTTNQPHSVNGYRGQLPGSSKPLTADSAASITDDEEDLMSCSRSRPYNREKFRKRKLLQTPNLHIISKRAARPSNIKCGCQWPLQPCALCTGRPDPTAPRDPPATMPFAERVALLDSSYHPVLSFPEDASHSIHLEAIMRQPDVQNRMIRTTHTSSSSTGMGSSTKRGSSSSYKHLSTSSSRAGGANASFFSSGDEGDHSAHGKRYISSDGKRKPESSTSNKYKSNDRSFTDGANKSKKSKSRRDLMQNNRKSGYGAQAMGDGSGYKLSGSNGHYHKNSHQSKSRKSSHSYDHHGDGLQDGTGNVNRSKNSSPTPNNQRNEKRHRISYDIDNIVIPYSMAASNRISLPQYKDIAIPKWRIVDDEEDDGAPEQAERSQLNTPTKANSQGAVSPSSSVTTATASESCSIVLTGETVVPEVASGDEKLEMKPSTQPPNGTKANSSSTSSKLVGDSLALGTGAGNSIESQQQQLIVIPAQDEEDISEEAIQLKHERALQEERKKFQTYMKFPWSRPRANRRTESRAGSSGANTPDPPSPAPPTTMVEHDSSPTCPSTPLTPQDGQMLSETNVINAINKSLHKKERRRTVSSKRDEQQQHAQQATGSNTPPDAREIVNPYESLQFPLADEVYEQMLRTMPSDHVTLVDDDCLIEKLPRSRHPNNNVLLVLKSSMDLAPASLGLSTKNPLSSNVSCSSTTMSVNETDLEEFDDEDLMLAKRTENQRIMERLLNSRDASQRYEIVPPTAKPMLDEDEQLDDEETDTGESVFVEEDDPNDPEWYDRPPGRVGGGANASGRS</sequence>
<dbReference type="OrthoDB" id="6022640at2759"/>
<dbReference type="InterPro" id="IPR026180">
    <property type="entry name" value="NSL1"/>
</dbReference>
<evidence type="ECO:0000313" key="2">
    <source>
        <dbReference type="EnsemblMetazoa" id="AALB002483-PA"/>
    </source>
</evidence>